<evidence type="ECO:0000256" key="1">
    <source>
        <dbReference type="SAM" id="MobiDB-lite"/>
    </source>
</evidence>
<proteinExistence type="predicted"/>
<dbReference type="AlphaFoldDB" id="A0AAV1UCE5"/>
<comment type="caution">
    <text evidence="2">The sequence shown here is derived from an EMBL/GenBank/DDBJ whole genome shotgun (WGS) entry which is preliminary data.</text>
</comment>
<feature type="region of interest" description="Disordered" evidence="1">
    <location>
        <begin position="61"/>
        <end position="81"/>
    </location>
</feature>
<dbReference type="EMBL" id="CAKLBY020000173">
    <property type="protein sequence ID" value="CAK7931297.1"/>
    <property type="molecule type" value="Genomic_DNA"/>
</dbReference>
<name>A0AAV1UCE5_9STRA</name>
<dbReference type="Proteomes" id="UP001162060">
    <property type="component" value="Unassembled WGS sequence"/>
</dbReference>
<organism evidence="2 3">
    <name type="scientific">Peronospora matthiolae</name>
    <dbReference type="NCBI Taxonomy" id="2874970"/>
    <lineage>
        <taxon>Eukaryota</taxon>
        <taxon>Sar</taxon>
        <taxon>Stramenopiles</taxon>
        <taxon>Oomycota</taxon>
        <taxon>Peronosporomycetes</taxon>
        <taxon>Peronosporales</taxon>
        <taxon>Peronosporaceae</taxon>
        <taxon>Peronospora</taxon>
    </lineage>
</organism>
<protein>
    <submittedName>
        <fullName evidence="2">Uncharacterized protein</fullName>
    </submittedName>
</protein>
<gene>
    <name evidence="2" type="ORF">PM001_LOCUS16447</name>
</gene>
<reference evidence="2" key="1">
    <citation type="submission" date="2024-01" db="EMBL/GenBank/DDBJ databases">
        <authorList>
            <person name="Webb A."/>
        </authorList>
    </citation>
    <scope>NUCLEOTIDE SEQUENCE</scope>
    <source>
        <strain evidence="2">Pm1</strain>
    </source>
</reference>
<evidence type="ECO:0000313" key="3">
    <source>
        <dbReference type="Proteomes" id="UP001162060"/>
    </source>
</evidence>
<evidence type="ECO:0000313" key="2">
    <source>
        <dbReference type="EMBL" id="CAK7931297.1"/>
    </source>
</evidence>
<sequence length="81" mass="8222">MADSDGPRASCIIAAAGAAGKEHNVDDDSKKAKEWWDDRDGDIAGEAMDGDVPGVDTAVAGVDSVAAGDGRRHTSATPSPR</sequence>
<accession>A0AAV1UCE5</accession>